<reference evidence="2 3" key="1">
    <citation type="submission" date="2019-07" db="EMBL/GenBank/DDBJ databases">
        <title>Whole genome shotgun sequence of Brevifollis gellanilyticus NBRC 108608.</title>
        <authorList>
            <person name="Hosoyama A."/>
            <person name="Uohara A."/>
            <person name="Ohji S."/>
            <person name="Ichikawa N."/>
        </authorList>
    </citation>
    <scope>NUCLEOTIDE SEQUENCE [LARGE SCALE GENOMIC DNA]</scope>
    <source>
        <strain evidence="2 3">NBRC 108608</strain>
    </source>
</reference>
<gene>
    <name evidence="2" type="ORF">BGE01nite_29100</name>
</gene>
<dbReference type="AlphaFoldDB" id="A0A512MA59"/>
<keyword evidence="1" id="KW-0732">Signal</keyword>
<sequence length="518" mass="57303">MQLPSSAKSILTCLVLATVLPVSLLAQQVTLARPAAPSLKKGEKQLFVDSVMIRSKQGVTRVVHPAKKLEKPVLTAEMPWEVRIKDGVIDKRVNIYGTVMRDEKSGGFKMWYADPGSVLFATSTDGIHWERPILKINGKTNETDLHLHSASIIDDKFETDPEKRFKAVGNASKGVDNAKLQRLKDKFEMVDWYRDKDHRLYYAAHSADGLRWTVDPEPILLGCDTITLSQDPVTGEYLAFHKRQGDPRVVGIRHVFLSVSKDMKHWSEPHPVVVADEVDNKATRKLKGGTYSEYYNLSAFPYAGQWLGFVTHFRRVEPASVLFGDDGVNGQKRGAAGIIDVQLVTSRDGRHWDRCSDRSPVIPLGPHAYDAGSIFGLCNAPVIVGDEMWMYYTAATTPHGGQPPEKQQSIARASWRIDGLASLQAGEKGGSIETHDFIPEGRHLSVNADVSKGGLRVEVLDADGGTIQGYEKESSAIEAKDAVKLAVRWGDVTELPAGVPIRLRFHLQNGDLFSYVID</sequence>
<organism evidence="2 3">
    <name type="scientific">Brevifollis gellanilyticus</name>
    <dbReference type="NCBI Taxonomy" id="748831"/>
    <lineage>
        <taxon>Bacteria</taxon>
        <taxon>Pseudomonadati</taxon>
        <taxon>Verrucomicrobiota</taxon>
        <taxon>Verrucomicrobiia</taxon>
        <taxon>Verrucomicrobiales</taxon>
        <taxon>Verrucomicrobiaceae</taxon>
    </lineage>
</organism>
<dbReference type="Proteomes" id="UP000321577">
    <property type="component" value="Unassembled WGS sequence"/>
</dbReference>
<evidence type="ECO:0000313" key="3">
    <source>
        <dbReference type="Proteomes" id="UP000321577"/>
    </source>
</evidence>
<dbReference type="OrthoDB" id="177802at2"/>
<feature type="chain" id="PRO_5022170348" description="Glycosyl hydrolase family 32 N-terminal domain-containing protein" evidence="1">
    <location>
        <begin position="27"/>
        <end position="518"/>
    </location>
</feature>
<dbReference type="EMBL" id="BKAG01000019">
    <property type="protein sequence ID" value="GEP43619.1"/>
    <property type="molecule type" value="Genomic_DNA"/>
</dbReference>
<protein>
    <recommendedName>
        <fullName evidence="4">Glycosyl hydrolase family 32 N-terminal domain-containing protein</fullName>
    </recommendedName>
</protein>
<proteinExistence type="predicted"/>
<evidence type="ECO:0000313" key="2">
    <source>
        <dbReference type="EMBL" id="GEP43619.1"/>
    </source>
</evidence>
<dbReference type="InterPro" id="IPR023296">
    <property type="entry name" value="Glyco_hydro_beta-prop_sf"/>
</dbReference>
<dbReference type="InterPro" id="IPR036278">
    <property type="entry name" value="Sialidase_sf"/>
</dbReference>
<dbReference type="SUPFAM" id="SSF50939">
    <property type="entry name" value="Sialidases"/>
    <property type="match status" value="1"/>
</dbReference>
<feature type="signal peptide" evidence="1">
    <location>
        <begin position="1"/>
        <end position="26"/>
    </location>
</feature>
<accession>A0A512MA59</accession>
<evidence type="ECO:0000256" key="1">
    <source>
        <dbReference type="SAM" id="SignalP"/>
    </source>
</evidence>
<dbReference type="SUPFAM" id="SSF75005">
    <property type="entry name" value="Arabinanase/levansucrase/invertase"/>
    <property type="match status" value="1"/>
</dbReference>
<comment type="caution">
    <text evidence="2">The sequence shown here is derived from an EMBL/GenBank/DDBJ whole genome shotgun (WGS) entry which is preliminary data.</text>
</comment>
<dbReference type="Gene3D" id="2.115.10.20">
    <property type="entry name" value="Glycosyl hydrolase domain, family 43"/>
    <property type="match status" value="2"/>
</dbReference>
<keyword evidence="3" id="KW-1185">Reference proteome</keyword>
<dbReference type="RefSeq" id="WP_146851190.1">
    <property type="nucleotide sequence ID" value="NZ_BKAG01000019.1"/>
</dbReference>
<evidence type="ECO:0008006" key="4">
    <source>
        <dbReference type="Google" id="ProtNLM"/>
    </source>
</evidence>
<name>A0A512MA59_9BACT</name>